<protein>
    <recommendedName>
        <fullName evidence="2">DUF7086 domain-containing protein</fullName>
    </recommendedName>
</protein>
<dbReference type="Proteomes" id="UP000655225">
    <property type="component" value="Unassembled WGS sequence"/>
</dbReference>
<gene>
    <name evidence="3" type="ORF">HHK36_002462</name>
</gene>
<feature type="domain" description="DUF7086" evidence="2">
    <location>
        <begin position="94"/>
        <end position="227"/>
    </location>
</feature>
<dbReference type="PANTHER" id="PTHR34272:SF1">
    <property type="entry name" value="EXPRESSED PROTEIN"/>
    <property type="match status" value="1"/>
</dbReference>
<dbReference type="InterPro" id="IPR055513">
    <property type="entry name" value="DUF7086"/>
</dbReference>
<feature type="compositionally biased region" description="Basic and acidic residues" evidence="1">
    <location>
        <begin position="1"/>
        <end position="18"/>
    </location>
</feature>
<accession>A0A834ZRF6</accession>
<evidence type="ECO:0000313" key="4">
    <source>
        <dbReference type="Proteomes" id="UP000655225"/>
    </source>
</evidence>
<dbReference type="AlphaFoldDB" id="A0A834ZRF6"/>
<dbReference type="EMBL" id="JABCRI010000002">
    <property type="protein sequence ID" value="KAF8409943.1"/>
    <property type="molecule type" value="Genomic_DNA"/>
</dbReference>
<feature type="region of interest" description="Disordered" evidence="1">
    <location>
        <begin position="1"/>
        <end position="56"/>
    </location>
</feature>
<dbReference type="Pfam" id="PF23324">
    <property type="entry name" value="DUF7086"/>
    <property type="match status" value="1"/>
</dbReference>
<evidence type="ECO:0000259" key="2">
    <source>
        <dbReference type="Pfam" id="PF23324"/>
    </source>
</evidence>
<dbReference type="OrthoDB" id="1900495at2759"/>
<evidence type="ECO:0000256" key="1">
    <source>
        <dbReference type="SAM" id="MobiDB-lite"/>
    </source>
</evidence>
<proteinExistence type="predicted"/>
<name>A0A834ZRF6_TETSI</name>
<keyword evidence="4" id="KW-1185">Reference proteome</keyword>
<comment type="caution">
    <text evidence="3">The sequence shown here is derived from an EMBL/GenBank/DDBJ whole genome shotgun (WGS) entry which is preliminary data.</text>
</comment>
<organism evidence="3 4">
    <name type="scientific">Tetracentron sinense</name>
    <name type="common">Spur-leaf</name>
    <dbReference type="NCBI Taxonomy" id="13715"/>
    <lineage>
        <taxon>Eukaryota</taxon>
        <taxon>Viridiplantae</taxon>
        <taxon>Streptophyta</taxon>
        <taxon>Embryophyta</taxon>
        <taxon>Tracheophyta</taxon>
        <taxon>Spermatophyta</taxon>
        <taxon>Magnoliopsida</taxon>
        <taxon>Trochodendrales</taxon>
        <taxon>Trochodendraceae</taxon>
        <taxon>Tetracentron</taxon>
    </lineage>
</organism>
<evidence type="ECO:0000313" key="3">
    <source>
        <dbReference type="EMBL" id="KAF8409943.1"/>
    </source>
</evidence>
<reference evidence="3 4" key="1">
    <citation type="submission" date="2020-04" db="EMBL/GenBank/DDBJ databases">
        <title>Plant Genome Project.</title>
        <authorList>
            <person name="Zhang R.-G."/>
        </authorList>
    </citation>
    <scope>NUCLEOTIDE SEQUENCE [LARGE SCALE GENOMIC DNA]</scope>
    <source>
        <strain evidence="3">YNK0</strain>
        <tissue evidence="3">Leaf</tissue>
    </source>
</reference>
<sequence>MADEEQNRKRKDSDDQDQRTSSFSDNSNRAGPSKRPKSDIPQTPVPSPSQDSQALDMAASSASTAIVWSPNVKSDHIIAPWPWATTQRAHVKSLNDLLSSDIRTISGVVFCDLLFVHLQYLDLDLQSEFDKVASVVAANKSTMFHTTPEAWLYPARSCSQCNRVKFVRPFISSKKRFINWLFLLLSQMLVFCSNEQLEYFCKHSNIPHNGERDELLCLTYLGLCKQLDPSGPFDP</sequence>
<dbReference type="PANTHER" id="PTHR34272">
    <property type="entry name" value="EXPRESSED PROTEIN"/>
    <property type="match status" value="1"/>
</dbReference>